<dbReference type="EMBL" id="BKCJ010002040">
    <property type="protein sequence ID" value="GEU45817.1"/>
    <property type="molecule type" value="Genomic_DNA"/>
</dbReference>
<reference evidence="1" key="1">
    <citation type="journal article" date="2019" name="Sci. Rep.">
        <title>Draft genome of Tanacetum cinerariifolium, the natural source of mosquito coil.</title>
        <authorList>
            <person name="Yamashiro T."/>
            <person name="Shiraishi A."/>
            <person name="Satake H."/>
            <person name="Nakayama K."/>
        </authorList>
    </citation>
    <scope>NUCLEOTIDE SEQUENCE</scope>
</reference>
<sequence length="422" mass="48714">MHNNIMAAGSRDRLPMLATGRYAQWQSRFMRYADTKPNSEAMRKCILQGPYKLSTITIPGQPVIDESPEVEEQTVLETFSNITPEKKAHYDAKKEAIHLILTGIEDDIYSTVDACKTAHDMWIAVERHFAKECRKPKRDKDYTYHKENMLLCKQAEKGVPFQAEQADWLEDINEDLYEQELEVHYMYMAKIQEVYTTASRPSFDAEPLEKEHSDDDYNVDSNVIPNSSDMCDNDNQADQNTKECDDERDVLANLTVNLILDTDENKKIQKQLKKANTSLSHELQKTYHERDANPIRTLGDYFGPSHEGYRNAIQLHEGNNVVPLRSGTIRLVQNGCSFHELWYEDPNQHLKDFLILVDSLDLDVANRERTRLCLFSFLFTVKLAIALNVFQQDPSPRGRILLLFSLLNSFYQEGLQNFAMTS</sequence>
<protein>
    <submittedName>
        <fullName evidence="1">MAK10-like protein</fullName>
    </submittedName>
</protein>
<accession>A0A6L2KAP0</accession>
<evidence type="ECO:0000313" key="1">
    <source>
        <dbReference type="EMBL" id="GEU45817.1"/>
    </source>
</evidence>
<organism evidence="1">
    <name type="scientific">Tanacetum cinerariifolium</name>
    <name type="common">Dalmatian daisy</name>
    <name type="synonym">Chrysanthemum cinerariifolium</name>
    <dbReference type="NCBI Taxonomy" id="118510"/>
    <lineage>
        <taxon>Eukaryota</taxon>
        <taxon>Viridiplantae</taxon>
        <taxon>Streptophyta</taxon>
        <taxon>Embryophyta</taxon>
        <taxon>Tracheophyta</taxon>
        <taxon>Spermatophyta</taxon>
        <taxon>Magnoliopsida</taxon>
        <taxon>eudicotyledons</taxon>
        <taxon>Gunneridae</taxon>
        <taxon>Pentapetalae</taxon>
        <taxon>asterids</taxon>
        <taxon>campanulids</taxon>
        <taxon>Asterales</taxon>
        <taxon>Asteraceae</taxon>
        <taxon>Asteroideae</taxon>
        <taxon>Anthemideae</taxon>
        <taxon>Anthemidinae</taxon>
        <taxon>Tanacetum</taxon>
    </lineage>
</organism>
<gene>
    <name evidence="1" type="ORF">Tci_017795</name>
</gene>
<name>A0A6L2KAP0_TANCI</name>
<dbReference type="Pfam" id="PF14223">
    <property type="entry name" value="Retrotran_gag_2"/>
    <property type="match status" value="1"/>
</dbReference>
<comment type="caution">
    <text evidence="1">The sequence shown here is derived from an EMBL/GenBank/DDBJ whole genome shotgun (WGS) entry which is preliminary data.</text>
</comment>
<proteinExistence type="predicted"/>
<dbReference type="AlphaFoldDB" id="A0A6L2KAP0"/>